<gene>
    <name evidence="3" type="ORF">J5285_16895</name>
</gene>
<dbReference type="InterPro" id="IPR052897">
    <property type="entry name" value="Sec-Metab_Biosynth_Hydrolase"/>
</dbReference>
<dbReference type="PANTHER" id="PTHR37017:SF11">
    <property type="entry name" value="ESTERASE_LIPASE_THIOESTERASE DOMAIN-CONTAINING PROTEIN"/>
    <property type="match status" value="1"/>
</dbReference>
<dbReference type="SUPFAM" id="SSF53474">
    <property type="entry name" value="alpha/beta-Hydrolases"/>
    <property type="match status" value="1"/>
</dbReference>
<evidence type="ECO:0000313" key="4">
    <source>
        <dbReference type="Proteomes" id="UP000826513"/>
    </source>
</evidence>
<organism evidence="3 4">
    <name type="scientific">Agrobacterium larrymoorei</name>
    <dbReference type="NCBI Taxonomy" id="160699"/>
    <lineage>
        <taxon>Bacteria</taxon>
        <taxon>Pseudomonadati</taxon>
        <taxon>Pseudomonadota</taxon>
        <taxon>Alphaproteobacteria</taxon>
        <taxon>Hyphomicrobiales</taxon>
        <taxon>Rhizobiaceae</taxon>
        <taxon>Rhizobium/Agrobacterium group</taxon>
        <taxon>Agrobacterium</taxon>
    </lineage>
</organism>
<feature type="transmembrane region" description="Helical" evidence="1">
    <location>
        <begin position="20"/>
        <end position="37"/>
    </location>
</feature>
<keyword evidence="1" id="KW-1133">Transmembrane helix</keyword>
<sequence>MANATCTSLAPIHQSVGRHLLRGLIVFAMLLVSIVFSDESHAAEPRGVRNIVLVHGAFTDGSSWQDVIPLLQAKGYHVTAVQNPLTSLANDVEATRHVLQRQQGGVLLVGHSWAGAVITEAGNFGNVRGLVYLSALVPDAGESVADLLIRQKASMEGLAPDRNGHVWLDDPEAYSKVMAADVSPPRVALLTATQQPMAAKSFAEKIGSKAAWEAKPSWYLVTEKDGALPVHVQQAIAKHIGATTRAIQSSHMSMISHPEDVADFIASAAETLSDE</sequence>
<keyword evidence="1" id="KW-0812">Transmembrane</keyword>
<dbReference type="Proteomes" id="UP000826513">
    <property type="component" value="Chromosome 2"/>
</dbReference>
<accession>A0ABX8T7J8</accession>
<name>A0ABX8T7J8_9HYPH</name>
<dbReference type="EMBL" id="CP072168">
    <property type="protein sequence ID" value="QYA09078.1"/>
    <property type="molecule type" value="Genomic_DNA"/>
</dbReference>
<feature type="domain" description="AB hydrolase-1" evidence="2">
    <location>
        <begin position="51"/>
        <end position="263"/>
    </location>
</feature>
<evidence type="ECO:0000256" key="1">
    <source>
        <dbReference type="SAM" id="Phobius"/>
    </source>
</evidence>
<dbReference type="Pfam" id="PF12697">
    <property type="entry name" value="Abhydrolase_6"/>
    <property type="match status" value="1"/>
</dbReference>
<dbReference type="GO" id="GO:0016787">
    <property type="term" value="F:hydrolase activity"/>
    <property type="evidence" value="ECO:0007669"/>
    <property type="project" value="UniProtKB-KW"/>
</dbReference>
<dbReference type="InterPro" id="IPR000073">
    <property type="entry name" value="AB_hydrolase_1"/>
</dbReference>
<dbReference type="InterPro" id="IPR029058">
    <property type="entry name" value="AB_hydrolase_fold"/>
</dbReference>
<evidence type="ECO:0000313" key="3">
    <source>
        <dbReference type="EMBL" id="QYA09078.1"/>
    </source>
</evidence>
<dbReference type="PANTHER" id="PTHR37017">
    <property type="entry name" value="AB HYDROLASE-1 DOMAIN-CONTAINING PROTEIN-RELATED"/>
    <property type="match status" value="1"/>
</dbReference>
<keyword evidence="3" id="KW-0378">Hydrolase</keyword>
<protein>
    <submittedName>
        <fullName evidence="3">Alpha/beta hydrolase</fullName>
    </submittedName>
</protein>
<keyword evidence="1" id="KW-0472">Membrane</keyword>
<reference evidence="3 4" key="1">
    <citation type="submission" date="2021-03" db="EMBL/GenBank/DDBJ databases">
        <title>Rapid diversification of plasmids in a genus of pathogenic and nitrogen fixing bacteria.</title>
        <authorList>
            <person name="Weisberg A.J."/>
            <person name="Miller M."/>
            <person name="Ream W."/>
            <person name="Grunwald N.J."/>
            <person name="Chang J.H."/>
        </authorList>
    </citation>
    <scope>NUCLEOTIDE SEQUENCE [LARGE SCALE GENOMIC DNA]</scope>
    <source>
        <strain evidence="3 4">AF3.44</strain>
    </source>
</reference>
<dbReference type="Gene3D" id="3.40.50.1820">
    <property type="entry name" value="alpha/beta hydrolase"/>
    <property type="match status" value="1"/>
</dbReference>
<proteinExistence type="predicted"/>
<keyword evidence="4" id="KW-1185">Reference proteome</keyword>
<evidence type="ECO:0000259" key="2">
    <source>
        <dbReference type="Pfam" id="PF12697"/>
    </source>
</evidence>